<dbReference type="SUPFAM" id="SSF56762">
    <property type="entry name" value="HydB/Nqo4-like"/>
    <property type="match status" value="1"/>
</dbReference>
<reference evidence="1 2" key="1">
    <citation type="submission" date="2019-12" db="EMBL/GenBank/DDBJ databases">
        <authorList>
            <person name="Li M."/>
        </authorList>
    </citation>
    <scope>NUCLEOTIDE SEQUENCE [LARGE SCALE GENOMIC DNA]</scope>
    <source>
        <strain evidence="1 2">GBMRC 2024</strain>
    </source>
</reference>
<dbReference type="InterPro" id="IPR029014">
    <property type="entry name" value="NiFe-Hase_large"/>
</dbReference>
<name>A0A6L7G832_9RHOB</name>
<evidence type="ECO:0000313" key="2">
    <source>
        <dbReference type="Proteomes" id="UP000477911"/>
    </source>
</evidence>
<dbReference type="Proteomes" id="UP000477911">
    <property type="component" value="Unassembled WGS sequence"/>
</dbReference>
<protein>
    <submittedName>
        <fullName evidence="1">Hydrogenase expression/formation protein HupK</fullName>
    </submittedName>
</protein>
<gene>
    <name evidence="1" type="ORF">GR170_17840</name>
</gene>
<organism evidence="1 2">
    <name type="scientific">Pseudooceanicola albus</name>
    <dbReference type="NCBI Taxonomy" id="2692189"/>
    <lineage>
        <taxon>Bacteria</taxon>
        <taxon>Pseudomonadati</taxon>
        <taxon>Pseudomonadota</taxon>
        <taxon>Alphaproteobacteria</taxon>
        <taxon>Rhodobacterales</taxon>
        <taxon>Paracoccaceae</taxon>
        <taxon>Pseudooceanicola</taxon>
    </lineage>
</organism>
<accession>A0A6L7G832</accession>
<keyword evidence="2" id="KW-1185">Reference proteome</keyword>
<dbReference type="AlphaFoldDB" id="A0A6L7G832"/>
<sequence>MTDTAAPAPPVLRVRAAPQPDLGRIAAGLSTDALAALLPRLFALCRAAQGAAVACALGRPADPAGIAQEVLRDHLLKLCITWPKLLDLPPLPLPPRWASGEGVAETLFGPMGHAPRTAAEMQAFLTSSRGAAPVFASIHRLFAPGEAVAGSLPPATPETLLDPRPKENSVALRHLDHPAMRALEETSGRGPLWRACARLYDVEMALAGSLPAIARPAPGCAVVPATRGFYAIRIETRDETVTALTRVTPTDSLLAPGGILARALATLPPEKTALAPLLLDILDPCSPVTLEAIDA</sequence>
<comment type="caution">
    <text evidence="1">The sequence shown here is derived from an EMBL/GenBank/DDBJ whole genome shotgun (WGS) entry which is preliminary data.</text>
</comment>
<evidence type="ECO:0000313" key="1">
    <source>
        <dbReference type="EMBL" id="MXN19698.1"/>
    </source>
</evidence>
<dbReference type="EMBL" id="WUMU01000020">
    <property type="protein sequence ID" value="MXN19698.1"/>
    <property type="molecule type" value="Genomic_DNA"/>
</dbReference>
<dbReference type="RefSeq" id="WP_160895826.1">
    <property type="nucleotide sequence ID" value="NZ_WUMU01000020.1"/>
</dbReference>
<proteinExistence type="predicted"/>